<evidence type="ECO:0000313" key="4">
    <source>
        <dbReference type="Proteomes" id="UP000076765"/>
    </source>
</evidence>
<proteinExistence type="predicted"/>
<protein>
    <submittedName>
        <fullName evidence="3">Conjugal transfer mating pair stabilization protein TraN</fullName>
    </submittedName>
</protein>
<geneLocation type="plasmid" evidence="2">
    <name>pMOV1</name>
</geneLocation>
<dbReference type="EMBL" id="CP011159">
    <property type="protein sequence ID" value="ANB92574.1"/>
    <property type="molecule type" value="Genomic_DNA"/>
</dbReference>
<reference evidence="2 4" key="1">
    <citation type="submission" date="2015-04" db="EMBL/GenBank/DDBJ databases">
        <authorList>
            <person name="Calcutt M.J."/>
            <person name="Foecking M.F."/>
        </authorList>
    </citation>
    <scope>NUCLEOTIDE SEQUENCE [LARGE SCALE GENOMIC DNA]</scope>
    <source>
        <strain evidence="2 4">199/55</strain>
        <plasmid evidence="4">pmov1</plasmid>
        <plasmid evidence="2">pMOV1</plasmid>
    </source>
</reference>
<keyword evidence="1" id="KW-0732">Signal</keyword>
<dbReference type="Proteomes" id="UP000076765">
    <property type="component" value="Plasmid pMOV1"/>
</dbReference>
<sequence>MKKLVMTAIAAIVFGSQAAQANDCQGAMTATINSMDDAIRYGKAVGDNCKGLTQSSVSANNAAAVAQSIDANYSNHTSTQYYDRDLNVSLRAGNSKIAKCSGDISALSDRDKADCEAVEFAAKNGEQRPKYNLDYENDPLIDSSKDQINNAKIEDGQNFCRVVRNVVPATYEQKQCLVTSGTHEASCQDTVNLSGCIVPTAQYRVADGGVVKGSTRVQRASELPTNIEFGDKALQLTMMGHGRRRLGPHVAEYAFEIKNLNQIDRAVIARYYRDDGLRVWVNDTLVIDDGYGIQAVSTVHPNKDLKPFLKEGINIIKADLFNNTRDAILHLTVDIPVFKGCEKTFNTTCTTAHQNPNVCQLVKKTCVEPSQEPLAGILGSVDREPLGSCKKQTYEMVCAGELNVSECSSLDTQGCEQISSECTERDGSGKCVTYNQTYQCKKTEERVTETRQCEQQLCNGDNCIGNPPPEADGDFGKAIAIMEAQRQAGTYGKTPTGYNIFDGDPSVCSVKVLAGHSVMSCCKAISTGDKFQNRTQGIGATQTYGNNPNQPAIDDRGSKYVYDNVFDQNKTVAVIQSAATLGWLQCNNEEKVLAIKRGSGLCEYSHEWCSKKTFFGSCLEKKRQYCCYRSTLARIINKQGRQQLGKGAGCNGFTLDELQRLDFSRMDLSEFINEIVPADIDVEQRKRQVQQTVKKSFNSGVNYYDR</sequence>
<evidence type="ECO:0000313" key="5">
    <source>
        <dbReference type="Proteomes" id="UP000255102"/>
    </source>
</evidence>
<dbReference type="KEGG" id="moi:MOVS_10795"/>
<dbReference type="Pfam" id="PF06986">
    <property type="entry name" value="F_T4SS_TraN"/>
    <property type="match status" value="2"/>
</dbReference>
<feature type="chain" id="PRO_5016623134" evidence="1">
    <location>
        <begin position="22"/>
        <end position="706"/>
    </location>
</feature>
<dbReference type="EMBL" id="UGPW01000002">
    <property type="protein sequence ID" value="STY98581.1"/>
    <property type="molecule type" value="Genomic_DNA"/>
</dbReference>
<evidence type="ECO:0000256" key="1">
    <source>
        <dbReference type="SAM" id="SignalP"/>
    </source>
</evidence>
<dbReference type="RefSeq" id="WP_063515085.1">
    <property type="nucleotide sequence ID" value="NZ_CP011159.1"/>
</dbReference>
<keyword evidence="2" id="KW-0614">Plasmid</keyword>
<dbReference type="InterPro" id="IPR014121">
    <property type="entry name" value="TraN_Ftype"/>
</dbReference>
<evidence type="ECO:0000313" key="2">
    <source>
        <dbReference type="EMBL" id="ANB92574.1"/>
    </source>
</evidence>
<keyword evidence="4" id="KW-1185">Reference proteome</keyword>
<accession>A0A378QCZ7</accession>
<feature type="signal peptide" evidence="1">
    <location>
        <begin position="1"/>
        <end position="21"/>
    </location>
</feature>
<reference evidence="3 5" key="2">
    <citation type="submission" date="2018-06" db="EMBL/GenBank/DDBJ databases">
        <authorList>
            <consortium name="Pathogen Informatics"/>
            <person name="Doyle S."/>
        </authorList>
    </citation>
    <scope>NUCLEOTIDE SEQUENCE [LARGE SCALE GENOMIC DNA]</scope>
    <source>
        <strain evidence="3 5">NCTC11227</strain>
    </source>
</reference>
<organism evidence="3 5">
    <name type="scientific">Moraxella ovis</name>
    <dbReference type="NCBI Taxonomy" id="29433"/>
    <lineage>
        <taxon>Bacteria</taxon>
        <taxon>Pseudomonadati</taxon>
        <taxon>Pseudomonadota</taxon>
        <taxon>Gammaproteobacteria</taxon>
        <taxon>Moraxellales</taxon>
        <taxon>Moraxellaceae</taxon>
        <taxon>Moraxella</taxon>
    </lineage>
</organism>
<name>A0A378QCZ7_9GAMM</name>
<evidence type="ECO:0000313" key="3">
    <source>
        <dbReference type="EMBL" id="STY98581.1"/>
    </source>
</evidence>
<dbReference type="Proteomes" id="UP000255102">
    <property type="component" value="Unassembled WGS sequence"/>
</dbReference>
<gene>
    <name evidence="2" type="ORF">MOVS_10795</name>
    <name evidence="3" type="ORF">NCTC11227_02257</name>
</gene>
<geneLocation type="plasmid" evidence="4">
    <name>pmov1</name>
</geneLocation>
<dbReference type="AlphaFoldDB" id="A0A378QCZ7"/>